<dbReference type="Gramene" id="KZM94814">
    <property type="protein sequence ID" value="KZM94814"/>
    <property type="gene ID" value="DCAR_018056"/>
</dbReference>
<feature type="region of interest" description="Disordered" evidence="1">
    <location>
        <begin position="397"/>
        <end position="416"/>
    </location>
</feature>
<sequence length="578" mass="66789">MVNDDKENVHRTPVFRGTPYPATREVLSTIVNNVNRLIPVYSNQKELFKDGLVGEQFQEYVMKEKTYVEVGKIVEYLYVDRVVNGKRQVRRKKPTFVGWSDSLILDRQISELATGSLKTFFNGRVALPLRSKHSDDESSYEDNTWNIVSAASSDDDEVQCDRNDEHGSFNSVPNVSQAGKDLNQFEILTDGKLSEAHYEKDAGVTLTGNFVQSIGEQKILGKKVPEYVLSELEDSIVGYENIQRKCIMYLLSSKELFSNNNLVDGLQKRFVDLIVKANEFVEKELNIQNYKTLFNNSVLNYVSMRRENTGSSNEKVDAGDGLINFSTKKSVCPDNLVTTNDMVEENKSELFRSMESQSKFLSIQEKCLSNDLKTPGDGRFFKVNLDATIPTFDLGEEFKNQEPNPDSSRVPGLAMQKPERDRKIANIFRSPYIDRITNINGKNFSKEETELWEWLHKNEQYPNRVLFKWQNIMCYKIDFQSMKEGEIKMTSALDVWCCYLNYYEELRSPTSPRRLFCYTETTYTQKVQIRRLRILYTYNMISSRNNCCFGMIMDEMKDPSLVPDEDVLRASMQKPKKI</sequence>
<comment type="caution">
    <text evidence="2">The sequence shown here is derived from an EMBL/GenBank/DDBJ whole genome shotgun (WGS) entry which is preliminary data.</text>
</comment>
<proteinExistence type="predicted"/>
<accession>A0A164YPN4</accession>
<evidence type="ECO:0000313" key="2">
    <source>
        <dbReference type="EMBL" id="KZM94814.1"/>
    </source>
</evidence>
<evidence type="ECO:0000256" key="1">
    <source>
        <dbReference type="SAM" id="MobiDB-lite"/>
    </source>
</evidence>
<organism evidence="2">
    <name type="scientific">Daucus carota subsp. sativus</name>
    <name type="common">Carrot</name>
    <dbReference type="NCBI Taxonomy" id="79200"/>
    <lineage>
        <taxon>Eukaryota</taxon>
        <taxon>Viridiplantae</taxon>
        <taxon>Streptophyta</taxon>
        <taxon>Embryophyta</taxon>
        <taxon>Tracheophyta</taxon>
        <taxon>Spermatophyta</taxon>
        <taxon>Magnoliopsida</taxon>
        <taxon>eudicotyledons</taxon>
        <taxon>Gunneridae</taxon>
        <taxon>Pentapetalae</taxon>
        <taxon>asterids</taxon>
        <taxon>campanulids</taxon>
        <taxon>Apiales</taxon>
        <taxon>Apiaceae</taxon>
        <taxon>Apioideae</taxon>
        <taxon>Scandiceae</taxon>
        <taxon>Daucinae</taxon>
        <taxon>Daucus</taxon>
        <taxon>Daucus sect. Daucus</taxon>
    </lineage>
</organism>
<gene>
    <name evidence="2" type="ORF">DCAR_018056</name>
</gene>
<protein>
    <submittedName>
        <fullName evidence="2">Uncharacterized protein</fullName>
    </submittedName>
</protein>
<dbReference type="AlphaFoldDB" id="A0A164YPN4"/>
<reference evidence="2" key="1">
    <citation type="journal article" date="2016" name="Nat. Genet.">
        <title>A high-quality carrot genome assembly provides new insights into carotenoid accumulation and asterid genome evolution.</title>
        <authorList>
            <person name="Iorizzo M."/>
            <person name="Ellison S."/>
            <person name="Senalik D."/>
            <person name="Zeng P."/>
            <person name="Satapoomin P."/>
            <person name="Huang J."/>
            <person name="Bowman M."/>
            <person name="Iovene M."/>
            <person name="Sanseverino W."/>
            <person name="Cavagnaro P."/>
            <person name="Yildiz M."/>
            <person name="Macko-Podgorni A."/>
            <person name="Moranska E."/>
            <person name="Grzebelus E."/>
            <person name="Grzebelus D."/>
            <person name="Ashrafi H."/>
            <person name="Zheng Z."/>
            <person name="Cheng S."/>
            <person name="Spooner D."/>
            <person name="Van Deynze A."/>
            <person name="Simon P."/>
        </authorList>
    </citation>
    <scope>NUCLEOTIDE SEQUENCE [LARGE SCALE GENOMIC DNA]</scope>
    <source>
        <tissue evidence="2">Leaf</tissue>
    </source>
</reference>
<name>A0A164YPN4_DAUCS</name>
<dbReference type="EMBL" id="LNRQ01000005">
    <property type="protein sequence ID" value="KZM94814.1"/>
    <property type="molecule type" value="Genomic_DNA"/>
</dbReference>